<dbReference type="AlphaFoldDB" id="A0A9P8MB50"/>
<keyword evidence="2" id="KW-0539">Nucleus</keyword>
<evidence type="ECO:0000313" key="5">
    <source>
        <dbReference type="EMBL" id="KAH0598151.1"/>
    </source>
</evidence>
<proteinExistence type="predicted"/>
<dbReference type="GO" id="GO:0005634">
    <property type="term" value="C:nucleus"/>
    <property type="evidence" value="ECO:0007669"/>
    <property type="project" value="UniProtKB-SubCell"/>
</dbReference>
<accession>A0A9P8MB50</accession>
<dbReference type="InterPro" id="IPR036864">
    <property type="entry name" value="Zn2-C6_fun-type_DNA-bd_sf"/>
</dbReference>
<dbReference type="GO" id="GO:0008270">
    <property type="term" value="F:zinc ion binding"/>
    <property type="evidence" value="ECO:0007669"/>
    <property type="project" value="InterPro"/>
</dbReference>
<dbReference type="GO" id="GO:0000976">
    <property type="term" value="F:transcription cis-regulatory region binding"/>
    <property type="evidence" value="ECO:0007669"/>
    <property type="project" value="TreeGrafter"/>
</dbReference>
<feature type="domain" description="Zn(2)-C6 fungal-type" evidence="4">
    <location>
        <begin position="16"/>
        <end position="44"/>
    </location>
</feature>
<dbReference type="SMART" id="SM00066">
    <property type="entry name" value="GAL4"/>
    <property type="match status" value="1"/>
</dbReference>
<dbReference type="GO" id="GO:0000981">
    <property type="term" value="F:DNA-binding transcription factor activity, RNA polymerase II-specific"/>
    <property type="evidence" value="ECO:0007669"/>
    <property type="project" value="InterPro"/>
</dbReference>
<evidence type="ECO:0000256" key="3">
    <source>
        <dbReference type="SAM" id="MobiDB-lite"/>
    </source>
</evidence>
<dbReference type="Pfam" id="PF11951">
    <property type="entry name" value="Fungal_trans_2"/>
    <property type="match status" value="1"/>
</dbReference>
<dbReference type="PANTHER" id="PTHR37534:SF11">
    <property type="entry name" value="ZN(II)2CYS6 TRANSCRIPTION FACTOR (EUROFUNG)"/>
    <property type="match status" value="1"/>
</dbReference>
<dbReference type="PROSITE" id="PS00463">
    <property type="entry name" value="ZN2_CY6_FUNGAL_1"/>
    <property type="match status" value="1"/>
</dbReference>
<dbReference type="Proteomes" id="UP000764110">
    <property type="component" value="Unassembled WGS sequence"/>
</dbReference>
<name>A0A9P8MB50_9HYPO</name>
<dbReference type="Pfam" id="PF00172">
    <property type="entry name" value="Zn_clus"/>
    <property type="match status" value="1"/>
</dbReference>
<comment type="subcellular location">
    <subcellularLocation>
        <location evidence="1">Nucleus</location>
    </subcellularLocation>
</comment>
<evidence type="ECO:0000256" key="1">
    <source>
        <dbReference type="ARBA" id="ARBA00004123"/>
    </source>
</evidence>
<gene>
    <name evidence="5" type="ORF">MHUMG1_04523</name>
</gene>
<evidence type="ECO:0000259" key="4">
    <source>
        <dbReference type="PROSITE" id="PS50048"/>
    </source>
</evidence>
<dbReference type="PROSITE" id="PS50048">
    <property type="entry name" value="ZN2_CY6_FUNGAL_2"/>
    <property type="match status" value="1"/>
</dbReference>
<organism evidence="5 6">
    <name type="scientific">Metarhizium humberi</name>
    <dbReference type="NCBI Taxonomy" id="2596975"/>
    <lineage>
        <taxon>Eukaryota</taxon>
        <taxon>Fungi</taxon>
        <taxon>Dikarya</taxon>
        <taxon>Ascomycota</taxon>
        <taxon>Pezizomycotina</taxon>
        <taxon>Sordariomycetes</taxon>
        <taxon>Hypocreomycetidae</taxon>
        <taxon>Hypocreales</taxon>
        <taxon>Clavicipitaceae</taxon>
        <taxon>Metarhizium</taxon>
    </lineage>
</organism>
<feature type="compositionally biased region" description="Low complexity" evidence="3">
    <location>
        <begin position="101"/>
        <end position="121"/>
    </location>
</feature>
<dbReference type="SUPFAM" id="SSF57701">
    <property type="entry name" value="Zn2/Cys6 DNA-binding domain"/>
    <property type="match status" value="1"/>
</dbReference>
<dbReference type="PANTHER" id="PTHR37534">
    <property type="entry name" value="TRANSCRIPTIONAL ACTIVATOR PROTEIN UGA3"/>
    <property type="match status" value="1"/>
</dbReference>
<evidence type="ECO:0000256" key="2">
    <source>
        <dbReference type="ARBA" id="ARBA00023242"/>
    </source>
</evidence>
<evidence type="ECO:0000313" key="6">
    <source>
        <dbReference type="Proteomes" id="UP000764110"/>
    </source>
</evidence>
<sequence length="706" mass="78817">MPADQTCGRVARSRNGCVTCRARRIKCDETRPSCRQCATRGQDCGGYRLHVRWSTKHESRPVHRAKHQSSPTWLYTARKSQPAQSRQLPAEPDATPEYPALSESESQLTSTTACSSSSADAPFDCPRDETRSVLDLGLLGLVSRLAWDPFNTSSSSSNSAIDGDWTHAGPTGFSGWDSDEPAPNNEDTALYDTEITWSTVSQESTAFSDDSGCFDTDLDARQPLVPISTVAHGPYMMVEYWFRDICPLWSQYDSESNFNRTIAAALWSNCEAVQLSLQAMSTAYLASKVPTMKDMSFSMMKAAAEVITADLHTINSHQLFDTVPVGLLYSLLCIGTSICWLNAGQLGLPFLSEAKALLYNINQHSDSLPADQRQLLQFFNKSWLYVEMLLSMVLSNCKSLQAVEGIGEADVRTCIGPDLPLVPVDDCPHPWTGICSTSLRLFTRTMKLCHRFRHAARTRATFASAHVTSAMRLMEQATSVEEQLLALDLSHLEAGGKTDDSKTPNQHLVSVGEAYRQAGLLQLYQTFPDLLVSRYSPQTTAENNAHFLWHTWITPIALQLVTLLKGLPGYSGSKMTQPLLCITASSGLRLQRPLTQRVRQSQTADSSDKHIEHHDMLQYIEIARENSEREHDEQVQDDAESTVLSARQFIRHRLKLLKTVLPSKPVSVAEELVEAIWRAYDSEHSLEYVTHWIDIMERENLKSNFA</sequence>
<comment type="caution">
    <text evidence="5">The sequence shown here is derived from an EMBL/GenBank/DDBJ whole genome shotgun (WGS) entry which is preliminary data.</text>
</comment>
<dbReference type="Gene3D" id="4.10.240.10">
    <property type="entry name" value="Zn(2)-C6 fungal-type DNA-binding domain"/>
    <property type="match status" value="1"/>
</dbReference>
<dbReference type="EMBL" id="JACEFI010000006">
    <property type="protein sequence ID" value="KAH0598151.1"/>
    <property type="molecule type" value="Genomic_DNA"/>
</dbReference>
<dbReference type="InterPro" id="IPR001138">
    <property type="entry name" value="Zn2Cys6_DnaBD"/>
</dbReference>
<dbReference type="InterPro" id="IPR021858">
    <property type="entry name" value="Fun_TF"/>
</dbReference>
<feature type="compositionally biased region" description="Polar residues" evidence="3">
    <location>
        <begin position="68"/>
        <end position="87"/>
    </location>
</feature>
<keyword evidence="6" id="KW-1185">Reference proteome</keyword>
<dbReference type="CDD" id="cd00067">
    <property type="entry name" value="GAL4"/>
    <property type="match status" value="1"/>
</dbReference>
<dbReference type="GO" id="GO:0045944">
    <property type="term" value="P:positive regulation of transcription by RNA polymerase II"/>
    <property type="evidence" value="ECO:0007669"/>
    <property type="project" value="TreeGrafter"/>
</dbReference>
<feature type="region of interest" description="Disordered" evidence="3">
    <location>
        <begin position="57"/>
        <end position="125"/>
    </location>
</feature>
<reference evidence="5 6" key="1">
    <citation type="submission" date="2020-07" db="EMBL/GenBank/DDBJ databases">
        <title>Metarhizium humberi genome.</title>
        <authorList>
            <person name="Lysoe E."/>
        </authorList>
    </citation>
    <scope>NUCLEOTIDE SEQUENCE [LARGE SCALE GENOMIC DNA]</scope>
    <source>
        <strain evidence="5 6">ESALQ1638</strain>
    </source>
</reference>
<protein>
    <recommendedName>
        <fullName evidence="4">Zn(2)-C6 fungal-type domain-containing protein</fullName>
    </recommendedName>
</protein>